<dbReference type="Proteomes" id="UP001341281">
    <property type="component" value="Chromosome 01"/>
</dbReference>
<evidence type="ECO:0000256" key="1">
    <source>
        <dbReference type="SAM" id="MobiDB-lite"/>
    </source>
</evidence>
<protein>
    <submittedName>
        <fullName evidence="2">Uncharacterized protein</fullName>
    </submittedName>
</protein>
<proteinExistence type="predicted"/>
<evidence type="ECO:0000313" key="3">
    <source>
        <dbReference type="Proteomes" id="UP001341281"/>
    </source>
</evidence>
<dbReference type="EMBL" id="CP144745">
    <property type="protein sequence ID" value="WVZ53824.1"/>
    <property type="molecule type" value="Genomic_DNA"/>
</dbReference>
<evidence type="ECO:0000313" key="2">
    <source>
        <dbReference type="EMBL" id="WVZ53824.1"/>
    </source>
</evidence>
<name>A0AAQ3PW46_PASNO</name>
<gene>
    <name evidence="2" type="ORF">U9M48_004714</name>
</gene>
<reference evidence="2 3" key="1">
    <citation type="submission" date="2024-02" db="EMBL/GenBank/DDBJ databases">
        <title>High-quality chromosome-scale genome assembly of Pensacola bahiagrass (Paspalum notatum Flugge var. saurae).</title>
        <authorList>
            <person name="Vega J.M."/>
            <person name="Podio M."/>
            <person name="Orjuela J."/>
            <person name="Siena L.A."/>
            <person name="Pessino S.C."/>
            <person name="Combes M.C."/>
            <person name="Mariac C."/>
            <person name="Albertini E."/>
            <person name="Pupilli F."/>
            <person name="Ortiz J.P.A."/>
            <person name="Leblanc O."/>
        </authorList>
    </citation>
    <scope>NUCLEOTIDE SEQUENCE [LARGE SCALE GENOMIC DNA]</scope>
    <source>
        <strain evidence="2">R1</strain>
        <tissue evidence="2">Leaf</tissue>
    </source>
</reference>
<accession>A0AAQ3PW46</accession>
<dbReference type="AlphaFoldDB" id="A0AAQ3PW46"/>
<organism evidence="2 3">
    <name type="scientific">Paspalum notatum var. saurae</name>
    <dbReference type="NCBI Taxonomy" id="547442"/>
    <lineage>
        <taxon>Eukaryota</taxon>
        <taxon>Viridiplantae</taxon>
        <taxon>Streptophyta</taxon>
        <taxon>Embryophyta</taxon>
        <taxon>Tracheophyta</taxon>
        <taxon>Spermatophyta</taxon>
        <taxon>Magnoliopsida</taxon>
        <taxon>Liliopsida</taxon>
        <taxon>Poales</taxon>
        <taxon>Poaceae</taxon>
        <taxon>PACMAD clade</taxon>
        <taxon>Panicoideae</taxon>
        <taxon>Andropogonodae</taxon>
        <taxon>Paspaleae</taxon>
        <taxon>Paspalinae</taxon>
        <taxon>Paspalum</taxon>
    </lineage>
</organism>
<sequence>MAFPRRRRASSFCFLTDRAPWARDLRSTKLETPWAIVVAALLGLRHHRRPLPDPAPPRRLHLRQPTASSSPCCGAAPPPPASRCRSGTPSRGKPPLDLTVAGDLDVAARPTGGFAPGFLGCAAKTGGDWWVRPPPVVAVLGTPAPKRRRASCSGGLKLCWYPDAGLLRHFRCSPPATAPCTLGSTSSGALEWHRRKPCNSDARGRCAPRLGHCDSATRTPSRRNDAPLIACPYTACLGWVTGESLNDDVGVSGRRDPPWRRRLVAPAFRRGEDRWVPFLEVLVYLSNGA</sequence>
<feature type="region of interest" description="Disordered" evidence="1">
    <location>
        <begin position="47"/>
        <end position="97"/>
    </location>
</feature>
<keyword evidence="3" id="KW-1185">Reference proteome</keyword>